<dbReference type="Proteomes" id="UP000294847">
    <property type="component" value="Chromosome 2"/>
</dbReference>
<dbReference type="AlphaFoldDB" id="A0A4P7N891"/>
<name>A0A4P7N891_PYROR</name>
<evidence type="ECO:0000313" key="1">
    <source>
        <dbReference type="EMBL" id="QBZ56324.1"/>
    </source>
</evidence>
<sequence>MPRAGGIPYLGNPTISPPFTAAWCASEGAGLRSQVPKRHDKLTPTLLSHSCHVGRIGSGPFPWRAPIILIRQYALIPGDNEHAKRAKAQHPSVA</sequence>
<accession>A0A4P7N891</accession>
<evidence type="ECO:0000313" key="2">
    <source>
        <dbReference type="Proteomes" id="UP000294847"/>
    </source>
</evidence>
<proteinExistence type="predicted"/>
<organism evidence="1 2">
    <name type="scientific">Pyricularia oryzae</name>
    <name type="common">Rice blast fungus</name>
    <name type="synonym">Magnaporthe oryzae</name>
    <dbReference type="NCBI Taxonomy" id="318829"/>
    <lineage>
        <taxon>Eukaryota</taxon>
        <taxon>Fungi</taxon>
        <taxon>Dikarya</taxon>
        <taxon>Ascomycota</taxon>
        <taxon>Pezizomycotina</taxon>
        <taxon>Sordariomycetes</taxon>
        <taxon>Sordariomycetidae</taxon>
        <taxon>Magnaporthales</taxon>
        <taxon>Pyriculariaceae</taxon>
        <taxon>Pyricularia</taxon>
    </lineage>
</organism>
<gene>
    <name evidence="1" type="ORF">PoMZ_01230</name>
</gene>
<reference evidence="1 2" key="1">
    <citation type="journal article" date="2019" name="Mol. Biol. Evol.">
        <title>Blast fungal genomes show frequent chromosomal changes, gene gains and losses, and effector gene turnover.</title>
        <authorList>
            <person name="Gomez Luciano L.B."/>
            <person name="Jason Tsai I."/>
            <person name="Chuma I."/>
            <person name="Tosa Y."/>
            <person name="Chen Y.H."/>
            <person name="Li J.Y."/>
            <person name="Li M.Y."/>
            <person name="Jade Lu M.Y."/>
            <person name="Nakayashiki H."/>
            <person name="Li W.H."/>
        </authorList>
    </citation>
    <scope>NUCLEOTIDE SEQUENCE [LARGE SCALE GENOMIC DNA]</scope>
    <source>
        <strain evidence="1">MZ5-1-6</strain>
    </source>
</reference>
<dbReference type="EMBL" id="CP034205">
    <property type="protein sequence ID" value="QBZ56324.1"/>
    <property type="molecule type" value="Genomic_DNA"/>
</dbReference>
<protein>
    <submittedName>
        <fullName evidence="1">Uncharacterized protein</fullName>
    </submittedName>
</protein>